<keyword evidence="1" id="KW-0472">Membrane</keyword>
<evidence type="ECO:0000256" key="1">
    <source>
        <dbReference type="SAM" id="Phobius"/>
    </source>
</evidence>
<dbReference type="InterPro" id="IPR009200">
    <property type="entry name" value="DUF1269_membrane"/>
</dbReference>
<gene>
    <name evidence="2" type="ORF">HQ394_13675</name>
</gene>
<feature type="transmembrane region" description="Helical" evidence="1">
    <location>
        <begin position="55"/>
        <end position="79"/>
    </location>
</feature>
<dbReference type="AlphaFoldDB" id="A0A7H1N392"/>
<keyword evidence="1" id="KW-1133">Transmembrane helix</keyword>
<feature type="transmembrane region" description="Helical" evidence="1">
    <location>
        <begin position="85"/>
        <end position="107"/>
    </location>
</feature>
<sequence>MSDLVVIAFSGRDTADRVLNDLRSMQREYLVDLEDAVIVTRDDEGKLKLKQSVNLVGLGAMSGGTWGALWGVLVGVLFMNPLAGLLAGAAAGAGAGALSGALSDYGIDDNFIKKMGEVVCADSSALFVLFKKVTLDKVLPEFEKFSGKVLQTSLTNEQEEKLRAALSQHVAAS</sequence>
<organism evidence="2 3">
    <name type="scientific">Defluviicoccus vanus</name>
    <dbReference type="NCBI Taxonomy" id="111831"/>
    <lineage>
        <taxon>Bacteria</taxon>
        <taxon>Pseudomonadati</taxon>
        <taxon>Pseudomonadota</taxon>
        <taxon>Alphaproteobacteria</taxon>
        <taxon>Rhodospirillales</taxon>
        <taxon>Rhodospirillaceae</taxon>
        <taxon>Defluviicoccus</taxon>
    </lineage>
</organism>
<accession>A0A7H1N392</accession>
<reference evidence="2 3" key="1">
    <citation type="submission" date="2020-05" db="EMBL/GenBank/DDBJ databases">
        <title>Complete closed genome sequence of Defluviicoccus vanus.</title>
        <authorList>
            <person name="Bessarab I."/>
            <person name="Arumugam K."/>
            <person name="Maszenan A.M."/>
            <person name="Seviour R.J."/>
            <person name="Williams R.B."/>
        </authorList>
    </citation>
    <scope>NUCLEOTIDE SEQUENCE [LARGE SCALE GENOMIC DNA]</scope>
    <source>
        <strain evidence="2 3">Ben 114</strain>
    </source>
</reference>
<evidence type="ECO:0000313" key="2">
    <source>
        <dbReference type="EMBL" id="QNT70178.1"/>
    </source>
</evidence>
<dbReference type="KEGG" id="dvn:HQ394_13675"/>
<keyword evidence="3" id="KW-1185">Reference proteome</keyword>
<dbReference type="RefSeq" id="WP_190260664.1">
    <property type="nucleotide sequence ID" value="NZ_CP053923.1"/>
</dbReference>
<dbReference type="Pfam" id="PF06897">
    <property type="entry name" value="DUF1269"/>
    <property type="match status" value="1"/>
</dbReference>
<keyword evidence="1" id="KW-0812">Transmembrane</keyword>
<evidence type="ECO:0000313" key="3">
    <source>
        <dbReference type="Proteomes" id="UP000516369"/>
    </source>
</evidence>
<dbReference type="EMBL" id="CP053923">
    <property type="protein sequence ID" value="QNT70178.1"/>
    <property type="molecule type" value="Genomic_DNA"/>
</dbReference>
<proteinExistence type="predicted"/>
<name>A0A7H1N392_9PROT</name>
<protein>
    <submittedName>
        <fullName evidence="2">DUF1269 domain-containing protein</fullName>
    </submittedName>
</protein>
<dbReference type="Proteomes" id="UP000516369">
    <property type="component" value="Chromosome"/>
</dbReference>